<feature type="signal peptide" evidence="2">
    <location>
        <begin position="1"/>
        <end position="19"/>
    </location>
</feature>
<feature type="compositionally biased region" description="Low complexity" evidence="1">
    <location>
        <begin position="142"/>
        <end position="152"/>
    </location>
</feature>
<dbReference type="Proteomes" id="UP000887565">
    <property type="component" value="Unplaced"/>
</dbReference>
<feature type="region of interest" description="Disordered" evidence="1">
    <location>
        <begin position="25"/>
        <end position="198"/>
    </location>
</feature>
<feature type="chain" id="PRO_5037424999" evidence="2">
    <location>
        <begin position="20"/>
        <end position="198"/>
    </location>
</feature>
<keyword evidence="2" id="KW-0732">Signal</keyword>
<dbReference type="AlphaFoldDB" id="A0A915J7T5"/>
<sequence>MTIAKVSFILLFVVAMCYGQDKIRARRSDDLNPDSPKPLKGKNFGDGAGRSPKVPTQHRKVSPPPTVGGQAPIGSGVDGGNPRFQRDADQPQLNGQPLGRGPQQQGNAGQPPLQTAGAGQPQPPAPVASPDVKPQQLSPIGQQQSSSPDNAQPQPPQQPNLAVGVGSAPNQNQIGQPGGSPPVAAAPPKGGDESAAPK</sequence>
<organism evidence="3 4">
    <name type="scientific">Romanomermis culicivorax</name>
    <name type="common">Nematode worm</name>
    <dbReference type="NCBI Taxonomy" id="13658"/>
    <lineage>
        <taxon>Eukaryota</taxon>
        <taxon>Metazoa</taxon>
        <taxon>Ecdysozoa</taxon>
        <taxon>Nematoda</taxon>
        <taxon>Enoplea</taxon>
        <taxon>Dorylaimia</taxon>
        <taxon>Mermithida</taxon>
        <taxon>Mermithoidea</taxon>
        <taxon>Mermithidae</taxon>
        <taxon>Romanomermis</taxon>
    </lineage>
</organism>
<evidence type="ECO:0000256" key="2">
    <source>
        <dbReference type="SAM" id="SignalP"/>
    </source>
</evidence>
<name>A0A915J7T5_ROMCU</name>
<dbReference type="WBParaSite" id="nRc.2.0.1.t22529-RA">
    <property type="protein sequence ID" value="nRc.2.0.1.t22529-RA"/>
    <property type="gene ID" value="nRc.2.0.1.g22529"/>
</dbReference>
<evidence type="ECO:0000256" key="1">
    <source>
        <dbReference type="SAM" id="MobiDB-lite"/>
    </source>
</evidence>
<proteinExistence type="predicted"/>
<feature type="compositionally biased region" description="Low complexity" evidence="1">
    <location>
        <begin position="90"/>
        <end position="120"/>
    </location>
</feature>
<evidence type="ECO:0000313" key="3">
    <source>
        <dbReference type="Proteomes" id="UP000887565"/>
    </source>
</evidence>
<reference evidence="4" key="1">
    <citation type="submission" date="2022-11" db="UniProtKB">
        <authorList>
            <consortium name="WormBaseParasite"/>
        </authorList>
    </citation>
    <scope>IDENTIFICATION</scope>
</reference>
<keyword evidence="3" id="KW-1185">Reference proteome</keyword>
<protein>
    <submittedName>
        <fullName evidence="4">Uncharacterized protein</fullName>
    </submittedName>
</protein>
<evidence type="ECO:0000313" key="4">
    <source>
        <dbReference type="WBParaSite" id="nRc.2.0.1.t22529-RA"/>
    </source>
</evidence>
<accession>A0A915J7T5</accession>